<dbReference type="PANTHER" id="PTHR43364">
    <property type="entry name" value="NADH-SPECIFIC METHYLGLYOXAL REDUCTASE-RELATED"/>
    <property type="match status" value="1"/>
</dbReference>
<evidence type="ECO:0000313" key="6">
    <source>
        <dbReference type="EMBL" id="AXI03966.1"/>
    </source>
</evidence>
<evidence type="ECO:0000256" key="2">
    <source>
        <dbReference type="ARBA" id="ARBA00023002"/>
    </source>
</evidence>
<dbReference type="InterPro" id="IPR050523">
    <property type="entry name" value="AKR_Detox_Biosynth"/>
</dbReference>
<dbReference type="InterPro" id="IPR036812">
    <property type="entry name" value="NAD(P)_OxRdtase_dom_sf"/>
</dbReference>
<proteinExistence type="inferred from homology"/>
<evidence type="ECO:0000259" key="5">
    <source>
        <dbReference type="Pfam" id="PF00248"/>
    </source>
</evidence>
<feature type="domain" description="NADP-dependent oxidoreductase" evidence="5">
    <location>
        <begin position="16"/>
        <end position="340"/>
    </location>
</feature>
<evidence type="ECO:0000256" key="4">
    <source>
        <dbReference type="ARBA" id="ARBA00070119"/>
    </source>
</evidence>
<evidence type="ECO:0000256" key="3">
    <source>
        <dbReference type="ARBA" id="ARBA00038157"/>
    </source>
</evidence>
<dbReference type="Pfam" id="PF00248">
    <property type="entry name" value="Aldo_ket_red"/>
    <property type="match status" value="1"/>
</dbReference>
<dbReference type="PRINTS" id="PR00069">
    <property type="entry name" value="ALDKETRDTASE"/>
</dbReference>
<keyword evidence="7" id="KW-1185">Reference proteome</keyword>
<dbReference type="KEGG" id="mbah:HYN46_14625"/>
<keyword evidence="1" id="KW-0521">NADP</keyword>
<dbReference type="Proteomes" id="UP000253940">
    <property type="component" value="Chromosome"/>
</dbReference>
<accession>A0A345P9K7</accession>
<dbReference type="Gene3D" id="3.20.20.100">
    <property type="entry name" value="NADP-dependent oxidoreductase domain"/>
    <property type="match status" value="1"/>
</dbReference>
<dbReference type="PANTHER" id="PTHR43364:SF17">
    <property type="entry name" value="ALDO KETO REDUCTASE"/>
    <property type="match status" value="1"/>
</dbReference>
<dbReference type="OrthoDB" id="9772407at2"/>
<reference evidence="6 7" key="1">
    <citation type="submission" date="2018-07" db="EMBL/GenBank/DDBJ databases">
        <title>Genome sequencing of Moraxellaceae gen. HYN0046.</title>
        <authorList>
            <person name="Kim M."/>
            <person name="Yi H."/>
        </authorList>
    </citation>
    <scope>NUCLEOTIDE SEQUENCE [LARGE SCALE GENOMIC DNA]</scope>
    <source>
        <strain evidence="6 7">HYN0046</strain>
    </source>
</reference>
<dbReference type="RefSeq" id="WP_114900074.1">
    <property type="nucleotide sequence ID" value="NZ_CP031222.1"/>
</dbReference>
<dbReference type="EMBL" id="CP031222">
    <property type="protein sequence ID" value="AXI03966.1"/>
    <property type="molecule type" value="Genomic_DNA"/>
</dbReference>
<dbReference type="AlphaFoldDB" id="A0A345P9K7"/>
<dbReference type="GO" id="GO:0016491">
    <property type="term" value="F:oxidoreductase activity"/>
    <property type="evidence" value="ECO:0007669"/>
    <property type="project" value="UniProtKB-KW"/>
</dbReference>
<dbReference type="SUPFAM" id="SSF51430">
    <property type="entry name" value="NAD(P)-linked oxidoreductase"/>
    <property type="match status" value="1"/>
</dbReference>
<protein>
    <recommendedName>
        <fullName evidence="4">Protein tas</fullName>
    </recommendedName>
</protein>
<dbReference type="InterPro" id="IPR020471">
    <property type="entry name" value="AKR"/>
</dbReference>
<evidence type="ECO:0000256" key="1">
    <source>
        <dbReference type="ARBA" id="ARBA00022857"/>
    </source>
</evidence>
<dbReference type="InterPro" id="IPR023210">
    <property type="entry name" value="NADP_OxRdtase_dom"/>
</dbReference>
<name>A0A345P9K7_9GAMM</name>
<dbReference type="FunFam" id="3.20.20.100:FF:000005">
    <property type="entry name" value="NADP(H)-dependent aldo-keto reductase"/>
    <property type="match status" value="1"/>
</dbReference>
<sequence>MLYRPLGKTDTPVSIITLGTMTWGEQNTENEAHVQLDLAVDHGVNLIDAAEMYPVPPRPETQGLTETYLGTWLKKSGNREKVLVATKAVGPSLKLIQAAHIRGGKTRHDRPNLEAALHDSLKRLQTDYVDLYQLHWPDRTTNHFGVLGYEHVADEDAVPIEETLSILDGFVKAGKIRHIGLSNETPWGVNQFVNIAERTGLSRVVSIQNPYNLLNRTFEIGNAEVAIRDQVGLLAYSPLAFGALTGKYLNGARPEGARLSRWERFKRYNGVIPEQAIAAYVQLARDHGLDPAQLALAYVNTRPFLTSNIIGATTLEQLKANLASVEVKLSDEVLTGIEQIHLAHPNPCP</sequence>
<dbReference type="CDD" id="cd19094">
    <property type="entry name" value="AKR_Tas-like"/>
    <property type="match status" value="1"/>
</dbReference>
<dbReference type="NCBIfam" id="NF007912">
    <property type="entry name" value="PRK10625.1"/>
    <property type="match status" value="1"/>
</dbReference>
<organism evidence="6 7">
    <name type="scientific">Aquirhabdus parva</name>
    <dbReference type="NCBI Taxonomy" id="2283318"/>
    <lineage>
        <taxon>Bacteria</taxon>
        <taxon>Pseudomonadati</taxon>
        <taxon>Pseudomonadota</taxon>
        <taxon>Gammaproteobacteria</taxon>
        <taxon>Moraxellales</taxon>
        <taxon>Moraxellaceae</taxon>
        <taxon>Aquirhabdus</taxon>
    </lineage>
</organism>
<keyword evidence="2" id="KW-0560">Oxidoreductase</keyword>
<evidence type="ECO:0000313" key="7">
    <source>
        <dbReference type="Proteomes" id="UP000253940"/>
    </source>
</evidence>
<gene>
    <name evidence="6" type="ORF">HYN46_14625</name>
</gene>
<comment type="similarity">
    <text evidence="3">Belongs to the aldo/keto reductase family. Aldo/keto reductase 2 subfamily.</text>
</comment>